<dbReference type="RefSeq" id="XP_570999.1">
    <property type="nucleotide sequence ID" value="XM_570999.2"/>
</dbReference>
<dbReference type="SUPFAM" id="SSF55347">
    <property type="entry name" value="Glyceraldehyde-3-phosphate dehydrogenase-like, C-terminal domain"/>
    <property type="match status" value="1"/>
</dbReference>
<dbReference type="Pfam" id="PF22725">
    <property type="entry name" value="GFO_IDH_MocA_C3"/>
    <property type="match status" value="1"/>
</dbReference>
<dbReference type="EC" id="1.1.1.179" evidence="3"/>
<feature type="domain" description="GFO/IDH/MocA-like oxidoreductase" evidence="7">
    <location>
        <begin position="176"/>
        <end position="300"/>
    </location>
</feature>
<evidence type="ECO:0000259" key="7">
    <source>
        <dbReference type="Pfam" id="PF22725"/>
    </source>
</evidence>
<dbReference type="Gene3D" id="3.40.50.720">
    <property type="entry name" value="NAD(P)-binding Rossmann-like Domain"/>
    <property type="match status" value="1"/>
</dbReference>
<dbReference type="VEuPathDB" id="FungiDB:CNE04820"/>
<dbReference type="InterPro" id="IPR036291">
    <property type="entry name" value="NAD(P)-bd_dom_sf"/>
</dbReference>
<evidence type="ECO:0000313" key="8">
    <source>
        <dbReference type="EMBL" id="AAW43692.1"/>
    </source>
</evidence>
<dbReference type="OrthoDB" id="2129491at2759"/>
<evidence type="ECO:0000259" key="6">
    <source>
        <dbReference type="Pfam" id="PF01408"/>
    </source>
</evidence>
<dbReference type="OMA" id="HMSLYHL"/>
<comment type="catalytic activity">
    <reaction evidence="5">
        <text>D-xylose + NADP(+) = D-xylono-1,5-lactone + NADPH + H(+)</text>
        <dbReference type="Rhea" id="RHEA:22000"/>
        <dbReference type="ChEBI" id="CHEBI:15378"/>
        <dbReference type="ChEBI" id="CHEBI:15867"/>
        <dbReference type="ChEBI" id="CHEBI:53455"/>
        <dbReference type="ChEBI" id="CHEBI:57783"/>
        <dbReference type="ChEBI" id="CHEBI:58349"/>
        <dbReference type="EC" id="1.1.1.179"/>
    </reaction>
</comment>
<dbReference type="HOGENOM" id="CLU_023194_7_2_1"/>
<dbReference type="GO" id="GO:0047837">
    <property type="term" value="F:D-xylose 1-dehydrogenase (NADP+) activity"/>
    <property type="evidence" value="ECO:0007669"/>
    <property type="project" value="UniProtKB-EC"/>
</dbReference>
<evidence type="ECO:0000256" key="5">
    <source>
        <dbReference type="ARBA" id="ARBA00049233"/>
    </source>
</evidence>
<evidence type="ECO:0000256" key="3">
    <source>
        <dbReference type="ARBA" id="ARBA00038984"/>
    </source>
</evidence>
<dbReference type="PaxDb" id="214684-Q5KG53"/>
<dbReference type="InterPro" id="IPR055170">
    <property type="entry name" value="GFO_IDH_MocA-like_dom"/>
</dbReference>
<gene>
    <name evidence="8" type="ordered locus">CNE04820</name>
</gene>
<dbReference type="PANTHER" id="PTHR22604:SF105">
    <property type="entry name" value="TRANS-1,2-DIHYDROBENZENE-1,2-DIOL DEHYDROGENASE"/>
    <property type="match status" value="1"/>
</dbReference>
<dbReference type="InterPro" id="IPR000683">
    <property type="entry name" value="Gfo/Idh/MocA-like_OxRdtase_N"/>
</dbReference>
<evidence type="ECO:0000256" key="1">
    <source>
        <dbReference type="ARBA" id="ARBA00010928"/>
    </source>
</evidence>
<dbReference type="Gene3D" id="3.30.360.10">
    <property type="entry name" value="Dihydrodipicolinate Reductase, domain 2"/>
    <property type="match status" value="1"/>
</dbReference>
<proteinExistence type="inferred from homology"/>
<evidence type="ECO:0000256" key="2">
    <source>
        <dbReference type="ARBA" id="ARBA00023002"/>
    </source>
</evidence>
<dbReference type="AlphaFoldDB" id="Q5KG53"/>
<dbReference type="GO" id="GO:0000166">
    <property type="term" value="F:nucleotide binding"/>
    <property type="evidence" value="ECO:0007669"/>
    <property type="project" value="InterPro"/>
</dbReference>
<dbReference type="Pfam" id="PF01408">
    <property type="entry name" value="GFO_IDH_MocA"/>
    <property type="match status" value="1"/>
</dbReference>
<dbReference type="KEGG" id="cne:CNE04820"/>
<comment type="similarity">
    <text evidence="1">Belongs to the Gfo/Idh/MocA family.</text>
</comment>
<dbReference type="STRING" id="214684.Q5KG53"/>
<dbReference type="FunCoup" id="Q5KG53">
    <property type="interactions" value="3"/>
</dbReference>
<dbReference type="eggNOG" id="KOG2741">
    <property type="taxonomic scope" value="Eukaryota"/>
</dbReference>
<name>Q5KG53_CRYD1</name>
<protein>
    <recommendedName>
        <fullName evidence="3">D-xylose 1-dehydrogenase (NADP(+), D-xylono-1,5-lactone-forming)</fullName>
        <ecNumber evidence="3">1.1.1.179</ecNumber>
    </recommendedName>
    <alternativeName>
        <fullName evidence="4">D-xylose-NADP dehydrogenase</fullName>
    </alternativeName>
</protein>
<dbReference type="InParanoid" id="Q5KG53"/>
<dbReference type="PANTHER" id="PTHR22604">
    <property type="entry name" value="OXIDOREDUCTASES"/>
    <property type="match status" value="1"/>
</dbReference>
<reference evidence="8 9" key="1">
    <citation type="journal article" date="2005" name="Science">
        <title>The genome of the basidiomycetous yeast and human pathogen Cryptococcus neoformans.</title>
        <authorList>
            <person name="Loftus B.J."/>
            <person name="Fung E."/>
            <person name="Roncaglia P."/>
            <person name="Rowley D."/>
            <person name="Amedeo P."/>
            <person name="Bruno D."/>
            <person name="Vamathevan J."/>
            <person name="Miranda M."/>
            <person name="Anderson I.J."/>
            <person name="Fraser J.A."/>
            <person name="Allen J.E."/>
            <person name="Bosdet I.E."/>
            <person name="Brent M.R."/>
            <person name="Chiu R."/>
            <person name="Doering T.L."/>
            <person name="Donlin M.J."/>
            <person name="D'Souza C.A."/>
            <person name="Fox D.S."/>
            <person name="Grinberg V."/>
            <person name="Fu J."/>
            <person name="Fukushima M."/>
            <person name="Haas B.J."/>
            <person name="Huang J.C."/>
            <person name="Janbon G."/>
            <person name="Jones S.J."/>
            <person name="Koo H.L."/>
            <person name="Krzywinski M.I."/>
            <person name="Kwon-Chung J.K."/>
            <person name="Lengeler K.B."/>
            <person name="Maiti R."/>
            <person name="Marra M.A."/>
            <person name="Marra R.E."/>
            <person name="Mathewson C.A."/>
            <person name="Mitchell T.G."/>
            <person name="Pertea M."/>
            <person name="Riggs F.R."/>
            <person name="Salzberg S.L."/>
            <person name="Schein J.E."/>
            <person name="Shvartsbeyn A."/>
            <person name="Shin H."/>
            <person name="Shumway M."/>
            <person name="Specht C.A."/>
            <person name="Suh B.B."/>
            <person name="Tenney A."/>
            <person name="Utterback T.R."/>
            <person name="Wickes B.L."/>
            <person name="Wortman J.R."/>
            <person name="Wye N.H."/>
            <person name="Kronstad J.W."/>
            <person name="Lodge J.K."/>
            <person name="Heitman J."/>
            <person name="Davis R.W."/>
            <person name="Fraser C.M."/>
            <person name="Hyman R.W."/>
        </authorList>
    </citation>
    <scope>NUCLEOTIDE SEQUENCE [LARGE SCALE GENOMIC DNA]</scope>
    <source>
        <strain evidence="9">JEC21 / ATCC MYA-565</strain>
    </source>
</reference>
<dbReference type="GeneID" id="3257661"/>
<dbReference type="InterPro" id="IPR050984">
    <property type="entry name" value="Gfo/Idh/MocA_domain"/>
</dbReference>
<evidence type="ECO:0000313" key="9">
    <source>
        <dbReference type="Proteomes" id="UP000002149"/>
    </source>
</evidence>
<keyword evidence="9" id="KW-1185">Reference proteome</keyword>
<dbReference type="Proteomes" id="UP000002149">
    <property type="component" value="Chromosome 5"/>
</dbReference>
<accession>Q55RP9</accession>
<evidence type="ECO:0000256" key="4">
    <source>
        <dbReference type="ARBA" id="ARBA00042988"/>
    </source>
</evidence>
<dbReference type="SUPFAM" id="SSF51735">
    <property type="entry name" value="NAD(P)-binding Rossmann-fold domains"/>
    <property type="match status" value="1"/>
</dbReference>
<organism evidence="8 9">
    <name type="scientific">Cryptococcus deneoformans (strain JEC21 / ATCC MYA-565)</name>
    <name type="common">Cryptococcus neoformans var. neoformans serotype D</name>
    <dbReference type="NCBI Taxonomy" id="214684"/>
    <lineage>
        <taxon>Eukaryota</taxon>
        <taxon>Fungi</taxon>
        <taxon>Dikarya</taxon>
        <taxon>Basidiomycota</taxon>
        <taxon>Agaricomycotina</taxon>
        <taxon>Tremellomycetes</taxon>
        <taxon>Tremellales</taxon>
        <taxon>Cryptococcaceae</taxon>
        <taxon>Cryptococcus</taxon>
        <taxon>Cryptococcus neoformans species complex</taxon>
    </lineage>
</organism>
<feature type="domain" description="Gfo/Idh/MocA-like oxidoreductase N-terminal" evidence="6">
    <location>
        <begin position="23"/>
        <end position="160"/>
    </location>
</feature>
<keyword evidence="2" id="KW-0560">Oxidoreductase</keyword>
<dbReference type="EMBL" id="AE017345">
    <property type="protein sequence ID" value="AAW43692.1"/>
    <property type="molecule type" value="Genomic_DNA"/>
</dbReference>
<sequence length="394" mass="43873">MTPPRSLLRYITSMSSKQPFVARWGILGCGWISSEFTKDIGRPMASRNVTDVSHAIAAVGSRSLSKAEDFISKYCPNGAAGQQDGLVDFKPKAYGSYKGVVEDPNVNIVYVGSMNIAHYEDAKLALEAGKNCLLEKPATLNAAEWKHLVSIAKKNDVFLMEAVWTRFNPVMLAIQKAIHEDNLIGEIRCMYSDLAMDAYKKRPNTNRLFAAELGGGSLLDLGPYPLVWTMMILYRHPMNQLTPPDKVGSTMLQHHTGVDLATSITLTFPKLNAVSFCTTNLLSNVQKYQNTRIVGSKGEILVHGLTSRPQKYTIRRLLNPEIEDGDYEDETIDMTFDGFGLYWEADAVARCLRDGLKECPSMPHAETTMTMEIFDKVRKEGGYEFLPGLEKVKA</sequence>
<accession>Q5KG53</accession>